<name>A0A521BIJ2_9FLAO</name>
<reference evidence="3 4" key="1">
    <citation type="submission" date="2017-05" db="EMBL/GenBank/DDBJ databases">
        <authorList>
            <person name="Varghese N."/>
            <person name="Submissions S."/>
        </authorList>
    </citation>
    <scope>NUCLEOTIDE SEQUENCE [LARGE SCALE GENOMIC DNA]</scope>
    <source>
        <strain evidence="3 4">DSM 19382</strain>
    </source>
</reference>
<dbReference type="Proteomes" id="UP000317289">
    <property type="component" value="Unassembled WGS sequence"/>
</dbReference>
<dbReference type="EMBL" id="FXTA01000001">
    <property type="protein sequence ID" value="SMO46859.1"/>
    <property type="molecule type" value="Genomic_DNA"/>
</dbReference>
<dbReference type="Pfam" id="PF13432">
    <property type="entry name" value="TPR_16"/>
    <property type="match status" value="2"/>
</dbReference>
<evidence type="ECO:0000313" key="4">
    <source>
        <dbReference type="Proteomes" id="UP000317289"/>
    </source>
</evidence>
<feature type="repeat" description="TPR" evidence="1">
    <location>
        <begin position="127"/>
        <end position="160"/>
    </location>
</feature>
<evidence type="ECO:0000313" key="5">
    <source>
        <dbReference type="Proteomes" id="UP000468990"/>
    </source>
</evidence>
<evidence type="ECO:0000313" key="2">
    <source>
        <dbReference type="EMBL" id="MRX67390.1"/>
    </source>
</evidence>
<dbReference type="InterPro" id="IPR011990">
    <property type="entry name" value="TPR-like_helical_dom_sf"/>
</dbReference>
<dbReference type="AlphaFoldDB" id="A0A521BIJ2"/>
<dbReference type="SMART" id="SM00028">
    <property type="entry name" value="TPR"/>
    <property type="match status" value="2"/>
</dbReference>
<reference evidence="2 5" key="2">
    <citation type="submission" date="2019-11" db="EMBL/GenBank/DDBJ databases">
        <title>Flavobacterium resistens genome.</title>
        <authorList>
            <person name="Wilson V.M."/>
            <person name="Newman J.D."/>
        </authorList>
    </citation>
    <scope>NUCLEOTIDE SEQUENCE [LARGE SCALE GENOMIC DNA]</scope>
    <source>
        <strain evidence="2 5">DSM 19382</strain>
    </source>
</reference>
<keyword evidence="1" id="KW-0802">TPR repeat</keyword>
<evidence type="ECO:0000313" key="3">
    <source>
        <dbReference type="EMBL" id="SMO46859.1"/>
    </source>
</evidence>
<gene>
    <name evidence="2" type="ORF">GJU42_05375</name>
    <name evidence="3" type="ORF">SAMN06265349_1011075</name>
</gene>
<dbReference type="RefSeq" id="WP_142449670.1">
    <property type="nucleotide sequence ID" value="NZ_FXTA01000001.1"/>
</dbReference>
<protein>
    <submittedName>
        <fullName evidence="2">Tetratricopeptide repeat protein</fullName>
    </submittedName>
    <submittedName>
        <fullName evidence="3">Tetratricopeptide repeat-containing protein</fullName>
    </submittedName>
</protein>
<dbReference type="Proteomes" id="UP000468990">
    <property type="component" value="Unassembled WGS sequence"/>
</dbReference>
<accession>A0A521BIJ2</accession>
<sequence>MKNSLILFTVLCFIVTIQAQKREFKCQDIYKAAKLIDEGKYDESIAILKECEKTDPKDYAYPYEIALAYTHKEEYQKAIDQLEKIKNYAGIEADFYQLLGNNYDYVKNPKKAIATYEEGLVKFPNAGRLYLEKGVVYESQDNYVEAVLSYQKGMEVDPMYPSNYYRATLLYLNSRNKLAGLMYGEIFVNLERTTKRTQKISELLYNTYKNSIQFKDNEMKIDLCDILIDGSGDVKNLKLPFCAIYGKNLSLSVLGQKEITLKSLSEIRTAFIKNYFKDDFKQYPNVVLEYQKTLFDAGLLDTYNEYLFQMGAQDEFSEWHTANKDKMDQFVAWYTAPENALKITKENLYLSN</sequence>
<dbReference type="PROSITE" id="PS50005">
    <property type="entry name" value="TPR"/>
    <property type="match status" value="1"/>
</dbReference>
<keyword evidence="5" id="KW-1185">Reference proteome</keyword>
<proteinExistence type="predicted"/>
<dbReference type="Gene3D" id="1.25.40.10">
    <property type="entry name" value="Tetratricopeptide repeat domain"/>
    <property type="match status" value="1"/>
</dbReference>
<dbReference type="InterPro" id="IPR019734">
    <property type="entry name" value="TPR_rpt"/>
</dbReference>
<dbReference type="OrthoDB" id="793001at2"/>
<organism evidence="3 4">
    <name type="scientific">Flavobacterium resistens</name>
    <dbReference type="NCBI Taxonomy" id="443612"/>
    <lineage>
        <taxon>Bacteria</taxon>
        <taxon>Pseudomonadati</taxon>
        <taxon>Bacteroidota</taxon>
        <taxon>Flavobacteriia</taxon>
        <taxon>Flavobacteriales</taxon>
        <taxon>Flavobacteriaceae</taxon>
        <taxon>Flavobacterium</taxon>
    </lineage>
</organism>
<evidence type="ECO:0000256" key="1">
    <source>
        <dbReference type="PROSITE-ProRule" id="PRU00339"/>
    </source>
</evidence>
<dbReference type="EMBL" id="WKKG01000002">
    <property type="protein sequence ID" value="MRX67390.1"/>
    <property type="molecule type" value="Genomic_DNA"/>
</dbReference>
<dbReference type="SUPFAM" id="SSF48452">
    <property type="entry name" value="TPR-like"/>
    <property type="match status" value="1"/>
</dbReference>